<evidence type="ECO:0000259" key="2">
    <source>
        <dbReference type="PROSITE" id="PS50937"/>
    </source>
</evidence>
<dbReference type="Pfam" id="PF13411">
    <property type="entry name" value="MerR_1"/>
    <property type="match status" value="1"/>
</dbReference>
<dbReference type="SMART" id="SM00422">
    <property type="entry name" value="HTH_MERR"/>
    <property type="match status" value="1"/>
</dbReference>
<sequence length="118" mass="14480">MEKMYIKDISKELDIPEYILRFYDKKGLIPFMQRDDSNNYRYINREKIEWVRIVSCLKKSGMPLAQIKEYIDLAIQGKQTYPQRLEMMLEQERQVKKQINELKEQLKYIQYKKSLYSK</sequence>
<dbReference type="SUPFAM" id="SSF46955">
    <property type="entry name" value="Putative DNA-binding domain"/>
    <property type="match status" value="1"/>
</dbReference>
<dbReference type="GO" id="GO:0003677">
    <property type="term" value="F:DNA binding"/>
    <property type="evidence" value="ECO:0007669"/>
    <property type="project" value="UniProtKB-KW"/>
</dbReference>
<protein>
    <submittedName>
        <fullName evidence="3">MerR family transcriptional regulator</fullName>
    </submittedName>
</protein>
<dbReference type="EMBL" id="CP023173">
    <property type="protein sequence ID" value="ASZ09010.1"/>
    <property type="molecule type" value="Genomic_DNA"/>
</dbReference>
<proteinExistence type="predicted"/>
<dbReference type="CDD" id="cd01109">
    <property type="entry name" value="HTH_YyaN"/>
    <property type="match status" value="1"/>
</dbReference>
<dbReference type="PANTHER" id="PTHR30204">
    <property type="entry name" value="REDOX-CYCLING DRUG-SENSING TRANSCRIPTIONAL ACTIVATOR SOXR"/>
    <property type="match status" value="1"/>
</dbReference>
<keyword evidence="4" id="KW-1185">Reference proteome</keyword>
<dbReference type="InterPro" id="IPR047057">
    <property type="entry name" value="MerR_fam"/>
</dbReference>
<dbReference type="InterPro" id="IPR000551">
    <property type="entry name" value="MerR-type_HTH_dom"/>
</dbReference>
<dbReference type="Proteomes" id="UP000232229">
    <property type="component" value="Chromosome"/>
</dbReference>
<dbReference type="AlphaFoldDB" id="A0A249SN18"/>
<evidence type="ECO:0000313" key="4">
    <source>
        <dbReference type="Proteomes" id="UP000232229"/>
    </source>
</evidence>
<accession>A0A249SN18</accession>
<organism evidence="3 4">
    <name type="scientific">Mesoplasma chauliocola</name>
    <dbReference type="NCBI Taxonomy" id="216427"/>
    <lineage>
        <taxon>Bacteria</taxon>
        <taxon>Bacillati</taxon>
        <taxon>Mycoplasmatota</taxon>
        <taxon>Mollicutes</taxon>
        <taxon>Entomoplasmatales</taxon>
        <taxon>Entomoplasmataceae</taxon>
        <taxon>Mesoplasma</taxon>
    </lineage>
</organism>
<dbReference type="KEGG" id="mchc:CK556_01395"/>
<dbReference type="GO" id="GO:0003700">
    <property type="term" value="F:DNA-binding transcription factor activity"/>
    <property type="evidence" value="ECO:0007669"/>
    <property type="project" value="InterPro"/>
</dbReference>
<gene>
    <name evidence="3" type="ORF">CK556_01395</name>
</gene>
<dbReference type="RefSeq" id="WP_051412732.1">
    <property type="nucleotide sequence ID" value="NZ_CP023173.1"/>
</dbReference>
<name>A0A249SN18_9MOLU</name>
<dbReference type="InterPro" id="IPR009061">
    <property type="entry name" value="DNA-bd_dom_put_sf"/>
</dbReference>
<evidence type="ECO:0000313" key="3">
    <source>
        <dbReference type="EMBL" id="ASZ09010.1"/>
    </source>
</evidence>
<evidence type="ECO:0000256" key="1">
    <source>
        <dbReference type="ARBA" id="ARBA00023125"/>
    </source>
</evidence>
<reference evidence="3 4" key="1">
    <citation type="submission" date="2017-08" db="EMBL/GenBank/DDBJ databases">
        <title>Complete Genome Sequence of Mesoplasma chauliocola.</title>
        <authorList>
            <person name="Knight T.F.Jr."/>
            <person name="Citino T."/>
        </authorList>
    </citation>
    <scope>NUCLEOTIDE SEQUENCE [LARGE SCALE GENOMIC DNA]</scope>
    <source>
        <strain evidence="3 4">CHPA-2</strain>
    </source>
</reference>
<dbReference type="PROSITE" id="PS50937">
    <property type="entry name" value="HTH_MERR_2"/>
    <property type="match status" value="1"/>
</dbReference>
<feature type="domain" description="HTH merR-type" evidence="2">
    <location>
        <begin position="3"/>
        <end position="73"/>
    </location>
</feature>
<dbReference type="Gene3D" id="1.10.1660.10">
    <property type="match status" value="1"/>
</dbReference>
<dbReference type="PANTHER" id="PTHR30204:SF82">
    <property type="entry name" value="TRANSCRIPTIONAL REGULATOR, MERR FAMILY"/>
    <property type="match status" value="1"/>
</dbReference>
<dbReference type="STRING" id="1336232.GCA_000518825_00156"/>
<keyword evidence="1" id="KW-0238">DNA-binding</keyword>